<dbReference type="PANTHER" id="PTHR30126">
    <property type="entry name" value="HTH-TYPE TRANSCRIPTIONAL REGULATOR"/>
    <property type="match status" value="1"/>
</dbReference>
<feature type="domain" description="HTH lysR-type" evidence="5">
    <location>
        <begin position="8"/>
        <end position="65"/>
    </location>
</feature>
<comment type="similarity">
    <text evidence="1">Belongs to the LysR transcriptional regulatory family.</text>
</comment>
<evidence type="ECO:0000256" key="4">
    <source>
        <dbReference type="ARBA" id="ARBA00023163"/>
    </source>
</evidence>
<dbReference type="SUPFAM" id="SSF53850">
    <property type="entry name" value="Periplasmic binding protein-like II"/>
    <property type="match status" value="1"/>
</dbReference>
<dbReference type="AlphaFoldDB" id="A0A916SLL4"/>
<organism evidence="6 7">
    <name type="scientific">Polaromonas eurypsychrophila</name>
    <dbReference type="NCBI Taxonomy" id="1614635"/>
    <lineage>
        <taxon>Bacteria</taxon>
        <taxon>Pseudomonadati</taxon>
        <taxon>Pseudomonadota</taxon>
        <taxon>Betaproteobacteria</taxon>
        <taxon>Burkholderiales</taxon>
        <taxon>Comamonadaceae</taxon>
        <taxon>Polaromonas</taxon>
    </lineage>
</organism>
<reference evidence="6" key="2">
    <citation type="submission" date="2020-09" db="EMBL/GenBank/DDBJ databases">
        <authorList>
            <person name="Sun Q."/>
            <person name="Zhou Y."/>
        </authorList>
    </citation>
    <scope>NUCLEOTIDE SEQUENCE</scope>
    <source>
        <strain evidence="6">CGMCC 1.15322</strain>
    </source>
</reference>
<dbReference type="EMBL" id="BMIG01000010">
    <property type="protein sequence ID" value="GGB05157.1"/>
    <property type="molecule type" value="Genomic_DNA"/>
</dbReference>
<proteinExistence type="inferred from homology"/>
<dbReference type="Pfam" id="PF00126">
    <property type="entry name" value="HTH_1"/>
    <property type="match status" value="1"/>
</dbReference>
<dbReference type="InterPro" id="IPR036388">
    <property type="entry name" value="WH-like_DNA-bd_sf"/>
</dbReference>
<keyword evidence="2" id="KW-0805">Transcription regulation</keyword>
<reference evidence="6" key="1">
    <citation type="journal article" date="2014" name="Int. J. Syst. Evol. Microbiol.">
        <title>Complete genome sequence of Corynebacterium casei LMG S-19264T (=DSM 44701T), isolated from a smear-ripened cheese.</title>
        <authorList>
            <consortium name="US DOE Joint Genome Institute (JGI-PGF)"/>
            <person name="Walter F."/>
            <person name="Albersmeier A."/>
            <person name="Kalinowski J."/>
            <person name="Ruckert C."/>
        </authorList>
    </citation>
    <scope>NUCLEOTIDE SEQUENCE</scope>
    <source>
        <strain evidence="6">CGMCC 1.15322</strain>
    </source>
</reference>
<gene>
    <name evidence="6" type="ORF">GCM10011496_27630</name>
</gene>
<dbReference type="Gene3D" id="3.40.190.290">
    <property type="match status" value="1"/>
</dbReference>
<dbReference type="Gene3D" id="1.10.10.10">
    <property type="entry name" value="Winged helix-like DNA-binding domain superfamily/Winged helix DNA-binding domain"/>
    <property type="match status" value="1"/>
</dbReference>
<accession>A0A916SLL4</accession>
<keyword evidence="4" id="KW-0804">Transcription</keyword>
<dbReference type="InterPro" id="IPR000847">
    <property type="entry name" value="LysR_HTH_N"/>
</dbReference>
<keyword evidence="3" id="KW-0238">DNA-binding</keyword>
<dbReference type="SUPFAM" id="SSF46785">
    <property type="entry name" value="Winged helix' DNA-binding domain"/>
    <property type="match status" value="1"/>
</dbReference>
<evidence type="ECO:0000256" key="1">
    <source>
        <dbReference type="ARBA" id="ARBA00009437"/>
    </source>
</evidence>
<dbReference type="RefSeq" id="WP_188709100.1">
    <property type="nucleotide sequence ID" value="NZ_BMIG01000010.1"/>
</dbReference>
<sequence length="333" mass="35949">MHSVRDVLTPEALGLIEAVHRTGSLAAAARELGVVPSALTYRVRQMEDALDVLLFDRSSRQARLTEAGHELLREGNRLLIELDAVAHRVKRVATGWEPQLTITADGVISSTTLFELCEAFYALNPPTRLRIRSETLSGTWETLVAGQADLAIGCIVEVTQSRGILNRPMGELPFVFAVAPHHPLAGESGSISDAQLQQHRAVAVADTTLRGAGISVGLLGGQDVLTVPTMQYKLEAQLRGIGCGFLPECLARPYLSTGRLVAKTVDRPRRAMAMSYAWRGHSATAATMPAKKGAKIGTQPAPAAANGRALNWWLEQLARPTTQLALLERHHSV</sequence>
<evidence type="ECO:0000313" key="7">
    <source>
        <dbReference type="Proteomes" id="UP000620596"/>
    </source>
</evidence>
<comment type="caution">
    <text evidence="6">The sequence shown here is derived from an EMBL/GenBank/DDBJ whole genome shotgun (WGS) entry which is preliminary data.</text>
</comment>
<dbReference type="Pfam" id="PF03466">
    <property type="entry name" value="LysR_substrate"/>
    <property type="match status" value="1"/>
</dbReference>
<protein>
    <submittedName>
        <fullName evidence="6">LysR family transcriptional regulator</fullName>
    </submittedName>
</protein>
<dbReference type="InterPro" id="IPR036390">
    <property type="entry name" value="WH_DNA-bd_sf"/>
</dbReference>
<dbReference type="Proteomes" id="UP000620596">
    <property type="component" value="Unassembled WGS sequence"/>
</dbReference>
<evidence type="ECO:0000256" key="2">
    <source>
        <dbReference type="ARBA" id="ARBA00023015"/>
    </source>
</evidence>
<name>A0A916SLL4_9BURK</name>
<dbReference type="GO" id="GO:0003700">
    <property type="term" value="F:DNA-binding transcription factor activity"/>
    <property type="evidence" value="ECO:0007669"/>
    <property type="project" value="InterPro"/>
</dbReference>
<dbReference type="PROSITE" id="PS50931">
    <property type="entry name" value="HTH_LYSR"/>
    <property type="match status" value="1"/>
</dbReference>
<dbReference type="GO" id="GO:0000976">
    <property type="term" value="F:transcription cis-regulatory region binding"/>
    <property type="evidence" value="ECO:0007669"/>
    <property type="project" value="TreeGrafter"/>
</dbReference>
<evidence type="ECO:0000313" key="6">
    <source>
        <dbReference type="EMBL" id="GGB05157.1"/>
    </source>
</evidence>
<keyword evidence="7" id="KW-1185">Reference proteome</keyword>
<dbReference type="PANTHER" id="PTHR30126:SF4">
    <property type="entry name" value="LYSR FAMILY TRANSCRIPTIONAL REGULATOR"/>
    <property type="match status" value="1"/>
</dbReference>
<evidence type="ECO:0000259" key="5">
    <source>
        <dbReference type="PROSITE" id="PS50931"/>
    </source>
</evidence>
<dbReference type="InterPro" id="IPR005119">
    <property type="entry name" value="LysR_subst-bd"/>
</dbReference>
<evidence type="ECO:0000256" key="3">
    <source>
        <dbReference type="ARBA" id="ARBA00023125"/>
    </source>
</evidence>